<comment type="similarity">
    <text evidence="2">Belongs to the chromate ion transporter (CHR) (TC 2.A.51) family.</text>
</comment>
<dbReference type="InterPro" id="IPR052518">
    <property type="entry name" value="CHR_Transporter"/>
</dbReference>
<evidence type="ECO:0008006" key="9">
    <source>
        <dbReference type="Google" id="ProtNLM"/>
    </source>
</evidence>
<dbReference type="PANTHER" id="PTHR43663:SF1">
    <property type="entry name" value="CHROMATE TRANSPORTER"/>
    <property type="match status" value="1"/>
</dbReference>
<evidence type="ECO:0000256" key="2">
    <source>
        <dbReference type="ARBA" id="ARBA00005262"/>
    </source>
</evidence>
<reference evidence="8" key="1">
    <citation type="submission" date="2019-08" db="EMBL/GenBank/DDBJ databases">
        <authorList>
            <person name="Kucharzyk K."/>
            <person name="Murdoch R.W."/>
            <person name="Higgins S."/>
            <person name="Loffler F."/>
        </authorList>
    </citation>
    <scope>NUCLEOTIDE SEQUENCE</scope>
</reference>
<proteinExistence type="inferred from homology"/>
<evidence type="ECO:0000313" key="8">
    <source>
        <dbReference type="EMBL" id="MPM05164.1"/>
    </source>
</evidence>
<dbReference type="AlphaFoldDB" id="A0A644WSF0"/>
<dbReference type="EMBL" id="VSSQ01001106">
    <property type="protein sequence ID" value="MPM05164.1"/>
    <property type="molecule type" value="Genomic_DNA"/>
</dbReference>
<comment type="subcellular location">
    <subcellularLocation>
        <location evidence="1">Cell membrane</location>
        <topology evidence="1">Multi-pass membrane protein</topology>
    </subcellularLocation>
</comment>
<evidence type="ECO:0000256" key="6">
    <source>
        <dbReference type="ARBA" id="ARBA00023136"/>
    </source>
</evidence>
<dbReference type="PANTHER" id="PTHR43663">
    <property type="entry name" value="CHROMATE TRANSPORT PROTEIN-RELATED"/>
    <property type="match status" value="1"/>
</dbReference>
<protein>
    <recommendedName>
        <fullName evidence="9">Chromate transport protein</fullName>
    </recommendedName>
</protein>
<dbReference type="Pfam" id="PF02417">
    <property type="entry name" value="Chromate_transp"/>
    <property type="match status" value="1"/>
</dbReference>
<gene>
    <name evidence="8" type="ORF">SDC9_51451</name>
</gene>
<keyword evidence="6 7" id="KW-0472">Membrane</keyword>
<organism evidence="8">
    <name type="scientific">bioreactor metagenome</name>
    <dbReference type="NCBI Taxonomy" id="1076179"/>
    <lineage>
        <taxon>unclassified sequences</taxon>
        <taxon>metagenomes</taxon>
        <taxon>ecological metagenomes</taxon>
    </lineage>
</organism>
<feature type="transmembrane region" description="Helical" evidence="7">
    <location>
        <begin position="76"/>
        <end position="97"/>
    </location>
</feature>
<evidence type="ECO:0000256" key="1">
    <source>
        <dbReference type="ARBA" id="ARBA00004651"/>
    </source>
</evidence>
<evidence type="ECO:0000256" key="5">
    <source>
        <dbReference type="ARBA" id="ARBA00022989"/>
    </source>
</evidence>
<keyword evidence="5 7" id="KW-1133">Transmembrane helix</keyword>
<name>A0A644WSF0_9ZZZZ</name>
<dbReference type="InterPro" id="IPR003370">
    <property type="entry name" value="Chromate_transpt"/>
</dbReference>
<keyword evidence="3" id="KW-1003">Cell membrane</keyword>
<feature type="transmembrane region" description="Helical" evidence="7">
    <location>
        <begin position="109"/>
        <end position="130"/>
    </location>
</feature>
<sequence length="187" mass="19789">MIYLDLFLGFLKVGCFAFGGAYGAIPLIRDVVLSYGWLSDEMLTYMIAVSESTPGPIMVNLATYVGSSQAGLPGSAIATLAVVLPSFIIILLVMALLKTALKNRYVQAILRGLKPCIIGIILATGCFMIMNNCISITTGAALNGRALVISLILALVYFGSRKVLKKGLSPIMLIVISACLGMAMYGV</sequence>
<dbReference type="GO" id="GO:0005886">
    <property type="term" value="C:plasma membrane"/>
    <property type="evidence" value="ECO:0007669"/>
    <property type="project" value="UniProtKB-SubCell"/>
</dbReference>
<comment type="caution">
    <text evidence="8">The sequence shown here is derived from an EMBL/GenBank/DDBJ whole genome shotgun (WGS) entry which is preliminary data.</text>
</comment>
<evidence type="ECO:0000256" key="7">
    <source>
        <dbReference type="SAM" id="Phobius"/>
    </source>
</evidence>
<accession>A0A644WSF0</accession>
<feature type="transmembrane region" description="Helical" evidence="7">
    <location>
        <begin position="142"/>
        <end position="160"/>
    </location>
</feature>
<evidence type="ECO:0000256" key="3">
    <source>
        <dbReference type="ARBA" id="ARBA00022475"/>
    </source>
</evidence>
<dbReference type="GO" id="GO:0015109">
    <property type="term" value="F:chromate transmembrane transporter activity"/>
    <property type="evidence" value="ECO:0007669"/>
    <property type="project" value="InterPro"/>
</dbReference>
<evidence type="ECO:0000256" key="4">
    <source>
        <dbReference type="ARBA" id="ARBA00022692"/>
    </source>
</evidence>
<keyword evidence="4 7" id="KW-0812">Transmembrane</keyword>
<feature type="transmembrane region" description="Helical" evidence="7">
    <location>
        <begin position="167"/>
        <end position="186"/>
    </location>
</feature>